<protein>
    <recommendedName>
        <fullName evidence="2">Response regulatory domain-containing protein</fullName>
    </recommendedName>
</protein>
<dbReference type="InterPro" id="IPR011006">
    <property type="entry name" value="CheY-like_superfamily"/>
</dbReference>
<dbReference type="RefSeq" id="WP_210655158.1">
    <property type="nucleotide sequence ID" value="NZ_JAGKQQ010000001.1"/>
</dbReference>
<sequence length="48" mass="5475">MLFMSGCTEDQVFRHGVQSGEVTFIRKPFSTRDLATRVREVLDTSVAR</sequence>
<dbReference type="PROSITE" id="PS50110">
    <property type="entry name" value="RESPONSE_REGULATORY"/>
    <property type="match status" value="1"/>
</dbReference>
<name>A0ABS5BSN1_9BACT</name>
<comment type="caution">
    <text evidence="1">Lacks conserved residue(s) required for the propagation of feature annotation.</text>
</comment>
<proteinExistence type="predicted"/>
<keyword evidence="4" id="KW-1185">Reference proteome</keyword>
<evidence type="ECO:0000313" key="4">
    <source>
        <dbReference type="Proteomes" id="UP000676565"/>
    </source>
</evidence>
<evidence type="ECO:0000259" key="2">
    <source>
        <dbReference type="PROSITE" id="PS50110"/>
    </source>
</evidence>
<dbReference type="EMBL" id="JAGKQQ010000001">
    <property type="protein sequence ID" value="MBP3956747.1"/>
    <property type="molecule type" value="Genomic_DNA"/>
</dbReference>
<comment type="caution">
    <text evidence="3">The sequence shown here is derived from an EMBL/GenBank/DDBJ whole genome shotgun (WGS) entry which is preliminary data.</text>
</comment>
<evidence type="ECO:0000256" key="1">
    <source>
        <dbReference type="PROSITE-ProRule" id="PRU00169"/>
    </source>
</evidence>
<dbReference type="Proteomes" id="UP000676565">
    <property type="component" value="Unassembled WGS sequence"/>
</dbReference>
<reference evidence="3 4" key="1">
    <citation type="submission" date="2021-04" db="EMBL/GenBank/DDBJ databases">
        <authorList>
            <person name="Ivanova A."/>
        </authorList>
    </citation>
    <scope>NUCLEOTIDE SEQUENCE [LARGE SCALE GENOMIC DNA]</scope>
    <source>
        <strain evidence="3 4">G18</strain>
    </source>
</reference>
<feature type="domain" description="Response regulatory" evidence="2">
    <location>
        <begin position="1"/>
        <end position="42"/>
    </location>
</feature>
<dbReference type="InterPro" id="IPR001789">
    <property type="entry name" value="Sig_transdc_resp-reg_receiver"/>
</dbReference>
<gene>
    <name evidence="3" type="ORF">J8F10_15855</name>
</gene>
<accession>A0ABS5BSN1</accession>
<dbReference type="SUPFAM" id="SSF52172">
    <property type="entry name" value="CheY-like"/>
    <property type="match status" value="1"/>
</dbReference>
<organism evidence="3 4">
    <name type="scientific">Gemmata palustris</name>
    <dbReference type="NCBI Taxonomy" id="2822762"/>
    <lineage>
        <taxon>Bacteria</taxon>
        <taxon>Pseudomonadati</taxon>
        <taxon>Planctomycetota</taxon>
        <taxon>Planctomycetia</taxon>
        <taxon>Gemmatales</taxon>
        <taxon>Gemmataceae</taxon>
        <taxon>Gemmata</taxon>
    </lineage>
</organism>
<evidence type="ECO:0000313" key="3">
    <source>
        <dbReference type="EMBL" id="MBP3956747.1"/>
    </source>
</evidence>